<dbReference type="EMBL" id="FQUX01000009">
    <property type="protein sequence ID" value="SHF91259.1"/>
    <property type="molecule type" value="Genomic_DNA"/>
</dbReference>
<dbReference type="AlphaFoldDB" id="A0A1M5FIL8"/>
<dbReference type="InterPro" id="IPR032710">
    <property type="entry name" value="NTF2-like_dom_sf"/>
</dbReference>
<dbReference type="Proteomes" id="UP000184406">
    <property type="component" value="Unassembled WGS sequence"/>
</dbReference>
<protein>
    <submittedName>
        <fullName evidence="1">SnoaL-like polyketide cyclase</fullName>
    </submittedName>
</protein>
<dbReference type="Pfam" id="PF07366">
    <property type="entry name" value="SnoaL"/>
    <property type="match status" value="1"/>
</dbReference>
<reference evidence="2" key="1">
    <citation type="submission" date="2016-11" db="EMBL/GenBank/DDBJ databases">
        <authorList>
            <person name="Varghese N."/>
            <person name="Submissions S."/>
        </authorList>
    </citation>
    <scope>NUCLEOTIDE SEQUENCE [LARGE SCALE GENOMIC DNA]</scope>
    <source>
        <strain evidence="2">DSM 17539</strain>
    </source>
</reference>
<organism evidence="1 2">
    <name type="scientific">Arenibacter palladensis</name>
    <dbReference type="NCBI Taxonomy" id="237373"/>
    <lineage>
        <taxon>Bacteria</taxon>
        <taxon>Pseudomonadati</taxon>
        <taxon>Bacteroidota</taxon>
        <taxon>Flavobacteriia</taxon>
        <taxon>Flavobacteriales</taxon>
        <taxon>Flavobacteriaceae</taxon>
        <taxon>Arenibacter</taxon>
    </lineage>
</organism>
<dbReference type="PANTHER" id="PTHR38436">
    <property type="entry name" value="POLYKETIDE CYCLASE SNOAL-LIKE DOMAIN"/>
    <property type="match status" value="1"/>
</dbReference>
<name>A0A1M5FIL8_9FLAO</name>
<proteinExistence type="predicted"/>
<evidence type="ECO:0000313" key="1">
    <source>
        <dbReference type="EMBL" id="SHF91259.1"/>
    </source>
</evidence>
<keyword evidence="2" id="KW-1185">Reference proteome</keyword>
<sequence>MKKYIIIGLAIAFIAACEEKKPERYTQESPQINTVKQLIGNYNKKTYDTSIYADTSKTYYNSKENPLSPEEVIAYHKERDMAYSQRSFLDKDQEYEMVLTDDGETWVNCWLDWQGTLAGNGQVVNIPIHLTYRFQDDKIVREVGMWDPSAIMLAIQEMEMKNSMSADEKAIQTTIDNVTKAWNANDKDLMYANLVKNVTRMANGVTIAKKQSDYGDFMDIYHGAFPDFKVILDKTVIDGNKAYLNWTCTGTNKGEFLGNPPTNKKIETHGFSVWEFDIEGKAVREDAFYDNLVVYEQLGYSRPMPK</sequence>
<dbReference type="RefSeq" id="WP_072864562.1">
    <property type="nucleotide sequence ID" value="NZ_FQUX01000009.1"/>
</dbReference>
<dbReference type="SUPFAM" id="SSF54427">
    <property type="entry name" value="NTF2-like"/>
    <property type="match status" value="2"/>
</dbReference>
<evidence type="ECO:0000313" key="2">
    <source>
        <dbReference type="Proteomes" id="UP000184406"/>
    </source>
</evidence>
<dbReference type="PANTHER" id="PTHR38436:SF1">
    <property type="entry name" value="ESTER CYCLASE"/>
    <property type="match status" value="1"/>
</dbReference>
<dbReference type="PROSITE" id="PS51257">
    <property type="entry name" value="PROKAR_LIPOPROTEIN"/>
    <property type="match status" value="1"/>
</dbReference>
<dbReference type="GO" id="GO:0030638">
    <property type="term" value="P:polyketide metabolic process"/>
    <property type="evidence" value="ECO:0007669"/>
    <property type="project" value="InterPro"/>
</dbReference>
<gene>
    <name evidence="1" type="ORF">SAMN03080594_10980</name>
</gene>
<dbReference type="Gene3D" id="3.10.450.50">
    <property type="match status" value="2"/>
</dbReference>
<accession>A0A1M5FIL8</accession>
<dbReference type="InterPro" id="IPR009959">
    <property type="entry name" value="Cyclase_SnoaL-like"/>
</dbReference>